<feature type="compositionally biased region" description="Low complexity" evidence="1">
    <location>
        <begin position="700"/>
        <end position="714"/>
    </location>
</feature>
<dbReference type="OrthoDB" id="2119228at2759"/>
<name>A0A6H0XJT6_9PEZI</name>
<proteinExistence type="predicted"/>
<feature type="chain" id="PRO_5026100971" description="SGNH hydrolase-type esterase domain-containing protein" evidence="2">
    <location>
        <begin position="24"/>
        <end position="1290"/>
    </location>
</feature>
<feature type="domain" description="SGNH hydrolase-type esterase" evidence="3">
    <location>
        <begin position="60"/>
        <end position="246"/>
    </location>
</feature>
<evidence type="ECO:0000313" key="5">
    <source>
        <dbReference type="Proteomes" id="UP000503462"/>
    </source>
</evidence>
<dbReference type="EMBL" id="CP051139">
    <property type="protein sequence ID" value="QIW94884.1"/>
    <property type="molecule type" value="Genomic_DNA"/>
</dbReference>
<dbReference type="Pfam" id="PF13472">
    <property type="entry name" value="Lipase_GDSL_2"/>
    <property type="match status" value="1"/>
</dbReference>
<feature type="compositionally biased region" description="Low complexity" evidence="1">
    <location>
        <begin position="677"/>
        <end position="688"/>
    </location>
</feature>
<dbReference type="InterPro" id="IPR036514">
    <property type="entry name" value="SGNH_hydro_sf"/>
</dbReference>
<feature type="compositionally biased region" description="Polar residues" evidence="1">
    <location>
        <begin position="592"/>
        <end position="624"/>
    </location>
</feature>
<gene>
    <name evidence="4" type="ORF">AMS68_000402</name>
</gene>
<dbReference type="SUPFAM" id="SSF52266">
    <property type="entry name" value="SGNH hydrolase"/>
    <property type="match status" value="1"/>
</dbReference>
<reference evidence="4 5" key="1">
    <citation type="journal article" date="2016" name="Sci. Rep.">
        <title>Peltaster fructicola genome reveals evolution from an invasive phytopathogen to an ectophytic parasite.</title>
        <authorList>
            <person name="Xu C."/>
            <person name="Chen H."/>
            <person name="Gleason M.L."/>
            <person name="Xu J.R."/>
            <person name="Liu H."/>
            <person name="Zhang R."/>
            <person name="Sun G."/>
        </authorList>
    </citation>
    <scope>NUCLEOTIDE SEQUENCE [LARGE SCALE GENOMIC DNA]</scope>
    <source>
        <strain evidence="4 5">LNHT1506</strain>
    </source>
</reference>
<sequence length="1290" mass="135541">MHLFWRLCTAAVALHYHISTVLASPYHLATTKSNADFPLAAADLSALSERALKTPLKVLCIGDSITIGVGDDSIGTGANNGYRLPLYNLLKKANVNVEFIGTQSSGTGNPQPHMEGYADQKINSILDNIKRNGIIRQQPNLVLIYAGSSDVGQLQADGKTPLDNALVRLGNLIDHVLCNDPQAVVLVAVLVQNKDHPKETVTFNAAIPAVIADRSKRGYKIQTVDMSSLGGNMLKDGQHPNTAGYQDMANRWYGAITNISDNWWSLSQAPKPSSASLLETCDRGPVASGSMIDGKTTAMVQSNGALHTSIPSSSTSPKILTTTNSAGQTVVQDPSGVPIVQYSSGNRATVQRSLPTVLTTTNSAGQTVVQASNGAQVTIPRSITTPITISASGNQVLTFNPSASGPVTSTNAAGQTILSGSFGAVTLRSGISVPTTITTDGRTFTYSPVKETTLTQLVGSTVITRSDVVLTLPKSITTPTTITSKGIVFTFQPELSTATTKTAGSVVTSKSGVGITLSSDSSVPTTITSNGVVITFSPIRRTTTVNSAANGVSSKSGAGITLPSDISVPTSITSNGVVITFSPIHRTTNVKSAGTDVTSKSGAGSGQSSPKSGEHNSLQSSKSGVSFKLPSDISVPTTVTSSGIAITIKPQSTTTTKSVGPTVITTSGVAITLPPGITQTITTTGPNGVRLTFRPSRPDTTTTSSSTTQPAGIYPYFRPPPPAPTQTDDSSVFSCKVWFFFICIDWIDIHIGGWTIKLPPGIRPPGPLPPINFPKGITVNIKGNPPDWPEITVGRDNIPTYSSKPDNCKTQSAEMCLTTTSFGVSGDKTTATQVLSTCATIYGCEATGKNSATTTTMTKSACTSQITTSNCQVSCRVVSTISQSSATTRCETVSCSTFSGCSVSSLAHSTTTTTVPACPLPPKYTPWWTAGTQLAPILGDGLHGGTVAHGTFNSHASLPTQTGKSSTAQKTSASVSQRSVASTSQHTNDFAWLHQPSDRAKLLSQALHCTQTQCDGKQVVVPKTGSSCAPQPTGCPTKATSSTSSEKKTSTTSAEKKTTTTTTSEKRTTTTTTSEKKTSTTSYPSYPTATDMHHAVQAYCYNPSNGPYVKFSSRDAEIVASGFCNRNYVLLPSEDYHADAGPSPDSPYDLFVAASWAKDQKGCWPKAAFHFNSNSRDCLNVWSHDYYCVDKHEDEAPTSYGGGYVLSTQRGCILFEMYAKSKGSKRRGSENISIGTAFNATGGVWNTTNLLHEHTAPLLYGTGHPEPPLFNDDLVNKLLDSATVDGFQVA</sequence>
<evidence type="ECO:0000256" key="1">
    <source>
        <dbReference type="SAM" id="MobiDB-lite"/>
    </source>
</evidence>
<feature type="region of interest" description="Disordered" evidence="1">
    <location>
        <begin position="1024"/>
        <end position="1086"/>
    </location>
</feature>
<protein>
    <recommendedName>
        <fullName evidence="3">SGNH hydrolase-type esterase domain-containing protein</fullName>
    </recommendedName>
</protein>
<keyword evidence="2" id="KW-0732">Signal</keyword>
<keyword evidence="5" id="KW-1185">Reference proteome</keyword>
<organism evidence="4 5">
    <name type="scientific">Peltaster fructicola</name>
    <dbReference type="NCBI Taxonomy" id="286661"/>
    <lineage>
        <taxon>Eukaryota</taxon>
        <taxon>Fungi</taxon>
        <taxon>Dikarya</taxon>
        <taxon>Ascomycota</taxon>
        <taxon>Pezizomycotina</taxon>
        <taxon>Dothideomycetes</taxon>
        <taxon>Dothideomycetes incertae sedis</taxon>
        <taxon>Peltaster</taxon>
    </lineage>
</organism>
<dbReference type="Proteomes" id="UP000503462">
    <property type="component" value="Chromosome 1"/>
</dbReference>
<feature type="region of interest" description="Disordered" evidence="1">
    <location>
        <begin position="953"/>
        <end position="983"/>
    </location>
</feature>
<accession>A0A6H0XJT6</accession>
<evidence type="ECO:0000256" key="2">
    <source>
        <dbReference type="SAM" id="SignalP"/>
    </source>
</evidence>
<feature type="signal peptide" evidence="2">
    <location>
        <begin position="1"/>
        <end position="23"/>
    </location>
</feature>
<evidence type="ECO:0000259" key="3">
    <source>
        <dbReference type="Pfam" id="PF13472"/>
    </source>
</evidence>
<dbReference type="Gene3D" id="3.40.50.1110">
    <property type="entry name" value="SGNH hydrolase"/>
    <property type="match status" value="1"/>
</dbReference>
<feature type="compositionally biased region" description="Basic and acidic residues" evidence="1">
    <location>
        <begin position="1045"/>
        <end position="1078"/>
    </location>
</feature>
<feature type="region of interest" description="Disordered" evidence="1">
    <location>
        <begin position="592"/>
        <end position="632"/>
    </location>
</feature>
<dbReference type="InterPro" id="IPR013830">
    <property type="entry name" value="SGNH_hydro"/>
</dbReference>
<evidence type="ECO:0000313" key="4">
    <source>
        <dbReference type="EMBL" id="QIW94884.1"/>
    </source>
</evidence>
<feature type="region of interest" description="Disordered" evidence="1">
    <location>
        <begin position="677"/>
        <end position="714"/>
    </location>
</feature>